<dbReference type="InterPro" id="IPR001650">
    <property type="entry name" value="Helicase_C-like"/>
</dbReference>
<evidence type="ECO:0000256" key="3">
    <source>
        <dbReference type="ARBA" id="ARBA00022806"/>
    </source>
</evidence>
<dbReference type="GO" id="GO:0003724">
    <property type="term" value="F:RNA helicase activity"/>
    <property type="evidence" value="ECO:0007669"/>
    <property type="project" value="UniProtKB-EC"/>
</dbReference>
<feature type="domain" description="Helicase ATP-binding" evidence="5">
    <location>
        <begin position="83"/>
        <end position="246"/>
    </location>
</feature>
<protein>
    <submittedName>
        <fullName evidence="7">ATP-dependent RNA helicase HrpB</fullName>
        <ecNumber evidence="7">3.6.4.13</ecNumber>
    </submittedName>
</protein>
<dbReference type="InterPro" id="IPR011545">
    <property type="entry name" value="DEAD/DEAH_box_helicase_dom"/>
</dbReference>
<proteinExistence type="predicted"/>
<evidence type="ECO:0000313" key="8">
    <source>
        <dbReference type="Proteomes" id="UP000317178"/>
    </source>
</evidence>
<dbReference type="Pfam" id="PF11898">
    <property type="entry name" value="DUF3418"/>
    <property type="match status" value="1"/>
</dbReference>
<dbReference type="InterPro" id="IPR010222">
    <property type="entry name" value="RNA_helicase_HrpA"/>
</dbReference>
<keyword evidence="8" id="KW-1185">Reference proteome</keyword>
<dbReference type="OrthoDB" id="9808833at2"/>
<dbReference type="FunFam" id="3.40.50.300:FF:001922">
    <property type="entry name" value="DEAH (Asp-Glu-Ala-His) box polypeptide 29"/>
    <property type="match status" value="1"/>
</dbReference>
<evidence type="ECO:0000256" key="4">
    <source>
        <dbReference type="ARBA" id="ARBA00022840"/>
    </source>
</evidence>
<dbReference type="InterPro" id="IPR027417">
    <property type="entry name" value="P-loop_NTPase"/>
</dbReference>
<dbReference type="PANTHER" id="PTHR18934:SF99">
    <property type="entry name" value="ATP-DEPENDENT RNA HELICASE DHX37-RELATED"/>
    <property type="match status" value="1"/>
</dbReference>
<gene>
    <name evidence="7" type="primary">hrpB</name>
    <name evidence="7" type="ORF">Pla110_25290</name>
</gene>
<dbReference type="Pfam" id="PF00271">
    <property type="entry name" value="Helicase_C"/>
    <property type="match status" value="1"/>
</dbReference>
<evidence type="ECO:0000256" key="2">
    <source>
        <dbReference type="ARBA" id="ARBA00022801"/>
    </source>
</evidence>
<dbReference type="Pfam" id="PF00270">
    <property type="entry name" value="DEAD"/>
    <property type="match status" value="1"/>
</dbReference>
<dbReference type="Pfam" id="PF07717">
    <property type="entry name" value="OB_NTP_bind"/>
    <property type="match status" value="1"/>
</dbReference>
<dbReference type="CDD" id="cd18791">
    <property type="entry name" value="SF2_C_RHA"/>
    <property type="match status" value="1"/>
</dbReference>
<name>A0A518CNM5_9PLAN</name>
<keyword evidence="1" id="KW-0547">Nucleotide-binding</keyword>
<dbReference type="FunFam" id="1.20.120.1080:FF:000005">
    <property type="entry name" value="ATP-dependent helicase HrpA"/>
    <property type="match status" value="1"/>
</dbReference>
<dbReference type="SMART" id="SM00487">
    <property type="entry name" value="DEXDc"/>
    <property type="match status" value="1"/>
</dbReference>
<dbReference type="KEGG" id="plon:Pla110_25290"/>
<sequence>MTAIADYERLLSEVLSRDKHGLEQQLRRLKTSLTAGKPAEELRAQFEKRLDDSRQQLFNRRERKPKPSLDADLPILNHREELNAAIRDHQVVIVAGETGSGKSTQLPQLCLEMGRGVSGLIGHTQPRRIAARTIASRIAQELKVSQGKEVGYKIRFTDSTSADTYIKLMTDGILLAEMQNDRFLSQYDTLIIDEAHERSLNIDFLLGLLKKMLPKRPELKLIITSATIDADRFSEFFKTHGVLAPILNVSGRSYPVDVWYRPPEESKEDDVDWMTSVCDSVQEVCQHGPGDVLIFLPTERDIRELATQLRGRTIAGDYQNRKTEILPLYARLSNAEQNKVFQTGSQRRIVLATNVAESSLTVPGIRYVIDTGLARLSRYSARSKIQRLPIEPVSQASANQRKGRCGRVGPGICVRIYSEADFNSRDEFTTPEIQRSNLASVILQSTANRYGNLETFPFLDPPRPTMIRTGYKTLHELGALDEQQRLTEIGKKLAKLPVDCRIGRMILAGDEENCLHELLIIASALEIQDPRERPVEKQSAADQAHSRFSDENSDFLSYLKLWDAYHKWKTDLSNNQLRKKCLREFVSYNRMREWSEIFRQLSDLVRELGLKRQKRRDDGDAIHRALLCGLLSNIATKSDKYEYLGAGGHPLYLWPGSTLFKKKPKWIMAGELVETTRRFGRTIARIDPNWLERIAGHLIKRSYGPPFWSADRAAPMTDEKSTLFGLTIIPRRPVNLGRVNLEEARHRFIVHGLVEGDMECQATFFKQNQERLQEAEAIQHKLRKYDLLADQQSRYEFFDRQLPDDVCDLPRLNKWLKTAERSNPYVLQYSLNDLIQEDQDSESDKQFPDYLELGQNQFSLEYKLAPGEEDDGITMTVPKAAINQIDRQRLGWLVPGLLEEKVTALIKSLPKQLRRMFVPAPDTAREIMEKLSFGDGELLEQVALNLSRMSGEPITSTDFDVHKIPTHLRINLKVIDQDNTLVKKGETLEELQREVEQTAGSTLFDIDASQWNRSGLTEWPDLDLPEVVEVDHQGMRLKAYPCLTDDGESVSLILVDSPEKRFRLHREGILRLFLLKHHRQIRTQIENFPGLNQIQLLSSSISGMNLREQLTYLLARRALFMNDQLPVTDDQFQALCKQARNRLSVIIQELVDLIGPLVDQYHDVLMMLDRTKLPYLKPIVDDARSQLEHLVQPQMFTDTPFNWLSYYPRYLNGIKYRLEKATTGNHEKDLIQLPHFLPLWDKARKRLESRIGIDDPEFILYRWMIEELRVSIFAQPLGTSQTVSIKRLEKQWKKVRQ</sequence>
<dbReference type="SMART" id="SM00847">
    <property type="entry name" value="HA2"/>
    <property type="match status" value="1"/>
</dbReference>
<evidence type="ECO:0000313" key="7">
    <source>
        <dbReference type="EMBL" id="QDU80794.1"/>
    </source>
</evidence>
<reference evidence="7 8" key="1">
    <citation type="submission" date="2019-02" db="EMBL/GenBank/DDBJ databases">
        <title>Deep-cultivation of Planctomycetes and their phenomic and genomic characterization uncovers novel biology.</title>
        <authorList>
            <person name="Wiegand S."/>
            <person name="Jogler M."/>
            <person name="Boedeker C."/>
            <person name="Pinto D."/>
            <person name="Vollmers J."/>
            <person name="Rivas-Marin E."/>
            <person name="Kohn T."/>
            <person name="Peeters S.H."/>
            <person name="Heuer A."/>
            <person name="Rast P."/>
            <person name="Oberbeckmann S."/>
            <person name="Bunk B."/>
            <person name="Jeske O."/>
            <person name="Meyerdierks A."/>
            <person name="Storesund J.E."/>
            <person name="Kallscheuer N."/>
            <person name="Luecker S."/>
            <person name="Lage O.M."/>
            <person name="Pohl T."/>
            <person name="Merkel B.J."/>
            <person name="Hornburger P."/>
            <person name="Mueller R.-W."/>
            <person name="Bruemmer F."/>
            <person name="Labrenz M."/>
            <person name="Spormann A.M."/>
            <person name="Op den Camp H."/>
            <person name="Overmann J."/>
            <person name="Amann R."/>
            <person name="Jetten M.S.M."/>
            <person name="Mascher T."/>
            <person name="Medema M.H."/>
            <person name="Devos D.P."/>
            <person name="Kaster A.-K."/>
            <person name="Ovreas L."/>
            <person name="Rohde M."/>
            <person name="Galperin M.Y."/>
            <person name="Jogler C."/>
        </authorList>
    </citation>
    <scope>NUCLEOTIDE SEQUENCE [LARGE SCALE GENOMIC DNA]</scope>
    <source>
        <strain evidence="7 8">Pla110</strain>
    </source>
</reference>
<dbReference type="InterPro" id="IPR048333">
    <property type="entry name" value="HA2_WH"/>
</dbReference>
<accession>A0A518CNM5</accession>
<feature type="domain" description="Helicase C-terminal" evidence="6">
    <location>
        <begin position="276"/>
        <end position="449"/>
    </location>
</feature>
<dbReference type="PROSITE" id="PS51192">
    <property type="entry name" value="HELICASE_ATP_BIND_1"/>
    <property type="match status" value="1"/>
</dbReference>
<dbReference type="InterPro" id="IPR003593">
    <property type="entry name" value="AAA+_ATPase"/>
</dbReference>
<evidence type="ECO:0000256" key="1">
    <source>
        <dbReference type="ARBA" id="ARBA00022741"/>
    </source>
</evidence>
<dbReference type="EMBL" id="CP036281">
    <property type="protein sequence ID" value="QDU80794.1"/>
    <property type="molecule type" value="Genomic_DNA"/>
</dbReference>
<dbReference type="InterPro" id="IPR024590">
    <property type="entry name" value="HrpA_C"/>
</dbReference>
<dbReference type="Pfam" id="PF04408">
    <property type="entry name" value="WHD_HA2"/>
    <property type="match status" value="1"/>
</dbReference>
<dbReference type="Gene3D" id="1.20.120.1080">
    <property type="match status" value="1"/>
</dbReference>
<dbReference type="GO" id="GO:0016787">
    <property type="term" value="F:hydrolase activity"/>
    <property type="evidence" value="ECO:0007669"/>
    <property type="project" value="UniProtKB-KW"/>
</dbReference>
<dbReference type="InterPro" id="IPR011709">
    <property type="entry name" value="DEAD-box_helicase_OB_fold"/>
</dbReference>
<dbReference type="RefSeq" id="WP_144996032.1">
    <property type="nucleotide sequence ID" value="NZ_CP036281.1"/>
</dbReference>
<keyword evidence="4" id="KW-0067">ATP-binding</keyword>
<dbReference type="Pfam" id="PF21010">
    <property type="entry name" value="HA2_C"/>
    <property type="match status" value="1"/>
</dbReference>
<keyword evidence="3 7" id="KW-0347">Helicase</keyword>
<dbReference type="InterPro" id="IPR007502">
    <property type="entry name" value="Helicase-assoc_dom"/>
</dbReference>
<dbReference type="Gene3D" id="3.40.50.300">
    <property type="entry name" value="P-loop containing nucleotide triphosphate hydrolases"/>
    <property type="match status" value="2"/>
</dbReference>
<dbReference type="PROSITE" id="PS51194">
    <property type="entry name" value="HELICASE_CTER"/>
    <property type="match status" value="1"/>
</dbReference>
<dbReference type="Proteomes" id="UP000317178">
    <property type="component" value="Chromosome"/>
</dbReference>
<dbReference type="SMART" id="SM00382">
    <property type="entry name" value="AAA"/>
    <property type="match status" value="1"/>
</dbReference>
<dbReference type="EC" id="3.6.4.13" evidence="7"/>
<dbReference type="InterPro" id="IPR014001">
    <property type="entry name" value="Helicase_ATP-bd"/>
</dbReference>
<dbReference type="SUPFAM" id="SSF52540">
    <property type="entry name" value="P-loop containing nucleoside triphosphate hydrolases"/>
    <property type="match status" value="1"/>
</dbReference>
<evidence type="ECO:0000259" key="6">
    <source>
        <dbReference type="PROSITE" id="PS51194"/>
    </source>
</evidence>
<dbReference type="PANTHER" id="PTHR18934">
    <property type="entry name" value="ATP-DEPENDENT RNA HELICASE"/>
    <property type="match status" value="1"/>
</dbReference>
<dbReference type="NCBIfam" id="TIGR01967">
    <property type="entry name" value="DEAH_box_HrpA"/>
    <property type="match status" value="1"/>
</dbReference>
<evidence type="ECO:0000259" key="5">
    <source>
        <dbReference type="PROSITE" id="PS51192"/>
    </source>
</evidence>
<dbReference type="GO" id="GO:0005524">
    <property type="term" value="F:ATP binding"/>
    <property type="evidence" value="ECO:0007669"/>
    <property type="project" value="UniProtKB-KW"/>
</dbReference>
<dbReference type="SMART" id="SM00490">
    <property type="entry name" value="HELICc"/>
    <property type="match status" value="1"/>
</dbReference>
<organism evidence="7 8">
    <name type="scientific">Polystyrenella longa</name>
    <dbReference type="NCBI Taxonomy" id="2528007"/>
    <lineage>
        <taxon>Bacteria</taxon>
        <taxon>Pseudomonadati</taxon>
        <taxon>Planctomycetota</taxon>
        <taxon>Planctomycetia</taxon>
        <taxon>Planctomycetales</taxon>
        <taxon>Planctomycetaceae</taxon>
        <taxon>Polystyrenella</taxon>
    </lineage>
</organism>
<dbReference type="GO" id="GO:0003723">
    <property type="term" value="F:RNA binding"/>
    <property type="evidence" value="ECO:0007669"/>
    <property type="project" value="TreeGrafter"/>
</dbReference>
<keyword evidence="2 7" id="KW-0378">Hydrolase</keyword>